<evidence type="ECO:0000256" key="1">
    <source>
        <dbReference type="SAM" id="MobiDB-lite"/>
    </source>
</evidence>
<gene>
    <name evidence="3" type="ORF">H696_01623</name>
</gene>
<sequence>MARFVRQAGLLLGHRSHLSVGTPRTLPASLRFSARPLVSRGLFSTHTPPAASSSSSSSSSASAPALGGGIPSSGATANSGPTEPPAAPPRNAAQMNNKLKGFTQAYLENGGCGTCLHGDSHLPCPHVDREALGEQVADTLDILRSFILDSSDLAAGKLNREFTFPTNVGQPGAFDDWEAFLTSRGFYNAHLTQTQRVLSRSLTFPATVAHLFSPNRTFECSSSLGDDALAELSSRASGAFNETKSVNICFVGARAEATLPNEAWSQLMYLYPDVSWNLMFVGPHLPEQIHATRLDIDLSDDPVAGAEAEAPAGQPAGGLGGFLRRLLTPRGGEHHQAAERRAALRLGTRSEAPVPGLARAPSGGMRMCLSYYSRLYHEIHDDMVLNDTIPDVYILFNSGVGHEVNRHTWRPSIERLLETTQPLVFTSLGLEDCENDIAAVQRIADGFEDYLAQQSLDSLPAEGDQLHSHHMDDGAPSVIDSLDRSVPAIEWLVQPQLNSFRALLCDANPYNPMEVIHPNWSLFAVSGR</sequence>
<dbReference type="Pfam" id="PF20179">
    <property type="entry name" value="MSS51_C"/>
    <property type="match status" value="1"/>
</dbReference>
<dbReference type="STRING" id="691883.A0A058ZE73"/>
<dbReference type="InterPro" id="IPR046824">
    <property type="entry name" value="Mss51-like_C"/>
</dbReference>
<dbReference type="PANTHER" id="PTHR28069">
    <property type="entry name" value="GH20023P"/>
    <property type="match status" value="1"/>
</dbReference>
<name>A0A058ZE73_FONAL</name>
<organism evidence="3">
    <name type="scientific">Fonticula alba</name>
    <name type="common">Slime mold</name>
    <dbReference type="NCBI Taxonomy" id="691883"/>
    <lineage>
        <taxon>Eukaryota</taxon>
        <taxon>Rotosphaerida</taxon>
        <taxon>Fonticulaceae</taxon>
        <taxon>Fonticula</taxon>
    </lineage>
</organism>
<keyword evidence="4" id="KW-1185">Reference proteome</keyword>
<evidence type="ECO:0000313" key="3">
    <source>
        <dbReference type="EMBL" id="KCV72223.1"/>
    </source>
</evidence>
<feature type="domain" description="Mitochondrial splicing suppressor 51-like C-terminal" evidence="2">
    <location>
        <begin position="235"/>
        <end position="504"/>
    </location>
</feature>
<dbReference type="RefSeq" id="XP_009493801.1">
    <property type="nucleotide sequence ID" value="XM_009495526.1"/>
</dbReference>
<feature type="compositionally biased region" description="Low complexity" evidence="1">
    <location>
        <begin position="48"/>
        <end position="65"/>
    </location>
</feature>
<dbReference type="GeneID" id="20526348"/>
<evidence type="ECO:0000313" key="4">
    <source>
        <dbReference type="Proteomes" id="UP000030693"/>
    </source>
</evidence>
<proteinExistence type="predicted"/>
<dbReference type="EMBL" id="KB932202">
    <property type="protein sequence ID" value="KCV72223.1"/>
    <property type="molecule type" value="Genomic_DNA"/>
</dbReference>
<feature type="region of interest" description="Disordered" evidence="1">
    <location>
        <begin position="43"/>
        <end position="93"/>
    </location>
</feature>
<accession>A0A058ZE73</accession>
<dbReference type="AlphaFoldDB" id="A0A058ZE73"/>
<evidence type="ECO:0000259" key="2">
    <source>
        <dbReference type="Pfam" id="PF20179"/>
    </source>
</evidence>
<dbReference type="PANTHER" id="PTHR28069:SF1">
    <property type="entry name" value="PROTEIN MSS51, MITOCHONDRIAL"/>
    <property type="match status" value="1"/>
</dbReference>
<dbReference type="Proteomes" id="UP000030693">
    <property type="component" value="Unassembled WGS sequence"/>
</dbReference>
<dbReference type="OrthoDB" id="5282002at2759"/>
<protein>
    <recommendedName>
        <fullName evidence="2">Mitochondrial splicing suppressor 51-like C-terminal domain-containing protein</fullName>
    </recommendedName>
</protein>
<reference evidence="3" key="1">
    <citation type="submission" date="2013-04" db="EMBL/GenBank/DDBJ databases">
        <title>The Genome Sequence of Fonticula alba ATCC 38817.</title>
        <authorList>
            <consortium name="The Broad Institute Genomics Platform"/>
            <person name="Russ C."/>
            <person name="Cuomo C."/>
            <person name="Burger G."/>
            <person name="Gray M.W."/>
            <person name="Holland P.W.H."/>
            <person name="King N."/>
            <person name="Lang F.B.F."/>
            <person name="Roger A.J."/>
            <person name="Ruiz-Trillo I."/>
            <person name="Brown M."/>
            <person name="Walker B."/>
            <person name="Young S."/>
            <person name="Zeng Q."/>
            <person name="Gargeya S."/>
            <person name="Fitzgerald M."/>
            <person name="Haas B."/>
            <person name="Abouelleil A."/>
            <person name="Allen A.W."/>
            <person name="Alvarado L."/>
            <person name="Arachchi H.M."/>
            <person name="Berlin A.M."/>
            <person name="Chapman S.B."/>
            <person name="Gainer-Dewar J."/>
            <person name="Goldberg J."/>
            <person name="Griggs A."/>
            <person name="Gujja S."/>
            <person name="Hansen M."/>
            <person name="Howarth C."/>
            <person name="Imamovic A."/>
            <person name="Ireland A."/>
            <person name="Larimer J."/>
            <person name="McCowan C."/>
            <person name="Murphy C."/>
            <person name="Pearson M."/>
            <person name="Poon T.W."/>
            <person name="Priest M."/>
            <person name="Roberts A."/>
            <person name="Saif S."/>
            <person name="Shea T."/>
            <person name="Sisk P."/>
            <person name="Sykes S."/>
            <person name="Wortman J."/>
            <person name="Nusbaum C."/>
            <person name="Birren B."/>
        </authorList>
    </citation>
    <scope>NUCLEOTIDE SEQUENCE [LARGE SCALE GENOMIC DNA]</scope>
    <source>
        <strain evidence="3">ATCC 38817</strain>
    </source>
</reference>